<proteinExistence type="predicted"/>
<dbReference type="EMBL" id="KV700125">
    <property type="protein sequence ID" value="OCF34405.1"/>
    <property type="molecule type" value="Genomic_DNA"/>
</dbReference>
<feature type="region of interest" description="Disordered" evidence="1">
    <location>
        <begin position="1"/>
        <end position="35"/>
    </location>
</feature>
<dbReference type="SMART" id="SM00516">
    <property type="entry name" value="SEC14"/>
    <property type="match status" value="1"/>
</dbReference>
<dbReference type="GO" id="GO:0008526">
    <property type="term" value="F:phosphatidylinositol transfer activity"/>
    <property type="evidence" value="ECO:0007669"/>
    <property type="project" value="TreeGrafter"/>
</dbReference>
<dbReference type="Gene3D" id="3.40.525.10">
    <property type="entry name" value="CRAL-TRIO lipid binding domain"/>
    <property type="match status" value="1"/>
</dbReference>
<dbReference type="Proteomes" id="UP000092666">
    <property type="component" value="Unassembled WGS sequence"/>
</dbReference>
<dbReference type="AlphaFoldDB" id="A0A1B9GU72"/>
<dbReference type="PANTHER" id="PTHR45824">
    <property type="entry name" value="GH16843P"/>
    <property type="match status" value="1"/>
</dbReference>
<dbReference type="InterPro" id="IPR036865">
    <property type="entry name" value="CRAL-TRIO_dom_sf"/>
</dbReference>
<feature type="compositionally biased region" description="Basic and acidic residues" evidence="1">
    <location>
        <begin position="445"/>
        <end position="465"/>
    </location>
</feature>
<dbReference type="PROSITE" id="PS50191">
    <property type="entry name" value="CRAL_TRIO"/>
    <property type="match status" value="1"/>
</dbReference>
<evidence type="ECO:0000313" key="4">
    <source>
        <dbReference type="Proteomes" id="UP000092666"/>
    </source>
</evidence>
<dbReference type="OrthoDB" id="75724at2759"/>
<dbReference type="PANTHER" id="PTHR45824:SF29">
    <property type="entry name" value="GH16843P"/>
    <property type="match status" value="1"/>
</dbReference>
<sequence length="465" mass="50838">MSSFFSRGGSKSASSSTTSLKTKADGTHKIFTSPPEGVSVKKKWEYNEEQLKQIEELKAYTKTLLLPESDPYHPWEARFLADPGTHPRYMRAAKWKMDDAKKRIHGTIEWRREYKPELIQPGDVGVEAETGKIILTGFDVDARPILYMRPGRENTERSPRQIRHLIYHLERAIDFMPPGQEQVAIIVDYKSATSQSNPSIGVARQVLNILQNHYVERLGRGLVVNMPWWINAFFSGISPFLDPITRDKIRFNPKLTELVPAAQLDAEFGGDYNFDFEHKSYWQTLTEFCHIAEDGSRVNDKGEKWYPPAGNGIKAAVDGLHPVSGAVASGDVHKVDDPSAHFNSGSTSTSTSAAAQAKAAEAASERKQAGQDDEAAIPPPAYEGSSGTAGVVTGAEKQVEKDQGTFAGGAGGASAGSESLVEGVKRMALNRALTTTPGAPEGEAVFDHPPSENEKAEARRSLEGQ</sequence>
<evidence type="ECO:0000313" key="3">
    <source>
        <dbReference type="EMBL" id="OCF34405.1"/>
    </source>
</evidence>
<dbReference type="SUPFAM" id="SSF46938">
    <property type="entry name" value="CRAL/TRIO N-terminal domain"/>
    <property type="match status" value="1"/>
</dbReference>
<feature type="region of interest" description="Disordered" evidence="1">
    <location>
        <begin position="431"/>
        <end position="465"/>
    </location>
</feature>
<evidence type="ECO:0000259" key="2">
    <source>
        <dbReference type="PROSITE" id="PS50191"/>
    </source>
</evidence>
<dbReference type="STRING" id="1296120.A0A1B9GU72"/>
<dbReference type="InterPro" id="IPR001251">
    <property type="entry name" value="CRAL-TRIO_dom"/>
</dbReference>
<feature type="compositionally biased region" description="Low complexity" evidence="1">
    <location>
        <begin position="344"/>
        <end position="362"/>
    </location>
</feature>
<dbReference type="SUPFAM" id="SSF52087">
    <property type="entry name" value="CRAL/TRIO domain"/>
    <property type="match status" value="1"/>
</dbReference>
<dbReference type="InterPro" id="IPR052578">
    <property type="entry name" value="PI_Transfer_CRAL-TRIO"/>
</dbReference>
<reference evidence="3 4" key="1">
    <citation type="submission" date="2013-07" db="EMBL/GenBank/DDBJ databases">
        <title>The Genome Sequence of Cryptococcus heveanensis BCC8398.</title>
        <authorList>
            <consortium name="The Broad Institute Genome Sequencing Platform"/>
            <person name="Cuomo C."/>
            <person name="Litvintseva A."/>
            <person name="Chen Y."/>
            <person name="Heitman J."/>
            <person name="Sun S."/>
            <person name="Springer D."/>
            <person name="Dromer F."/>
            <person name="Young S.K."/>
            <person name="Zeng Q."/>
            <person name="Gargeya S."/>
            <person name="Fitzgerald M."/>
            <person name="Abouelleil A."/>
            <person name="Alvarado L."/>
            <person name="Berlin A.M."/>
            <person name="Chapman S.B."/>
            <person name="Dewar J."/>
            <person name="Goldberg J."/>
            <person name="Griggs A."/>
            <person name="Gujja S."/>
            <person name="Hansen M."/>
            <person name="Howarth C."/>
            <person name="Imamovic A."/>
            <person name="Larimer J."/>
            <person name="McCowan C."/>
            <person name="Murphy C."/>
            <person name="Pearson M."/>
            <person name="Priest M."/>
            <person name="Roberts A."/>
            <person name="Saif S."/>
            <person name="Shea T."/>
            <person name="Sykes S."/>
            <person name="Wortman J."/>
            <person name="Nusbaum C."/>
            <person name="Birren B."/>
        </authorList>
    </citation>
    <scope>NUCLEOTIDE SEQUENCE [LARGE SCALE GENOMIC DNA]</scope>
    <source>
        <strain evidence="3 4">BCC8398</strain>
    </source>
</reference>
<dbReference type="InterPro" id="IPR036273">
    <property type="entry name" value="CRAL/TRIO_N_dom_sf"/>
</dbReference>
<evidence type="ECO:0000256" key="1">
    <source>
        <dbReference type="SAM" id="MobiDB-lite"/>
    </source>
</evidence>
<gene>
    <name evidence="3" type="ORF">I316_03919</name>
</gene>
<reference evidence="4" key="2">
    <citation type="submission" date="2013-12" db="EMBL/GenBank/DDBJ databases">
        <title>Evolution of pathogenesis and genome organization in the Tremellales.</title>
        <authorList>
            <person name="Cuomo C."/>
            <person name="Litvintseva A."/>
            <person name="Heitman J."/>
            <person name="Chen Y."/>
            <person name="Sun S."/>
            <person name="Springer D."/>
            <person name="Dromer F."/>
            <person name="Young S."/>
            <person name="Zeng Q."/>
            <person name="Chapman S."/>
            <person name="Gujja S."/>
            <person name="Saif S."/>
            <person name="Birren B."/>
        </authorList>
    </citation>
    <scope>NUCLEOTIDE SEQUENCE [LARGE SCALE GENOMIC DNA]</scope>
    <source>
        <strain evidence="4">BCC8398</strain>
    </source>
</reference>
<protein>
    <submittedName>
        <fullName evidence="3">Pleiotropic drug resistance protein</fullName>
    </submittedName>
</protein>
<feature type="region of interest" description="Disordered" evidence="1">
    <location>
        <begin position="328"/>
        <end position="389"/>
    </location>
</feature>
<keyword evidence="4" id="KW-1185">Reference proteome</keyword>
<feature type="domain" description="CRAL-TRIO" evidence="2">
    <location>
        <begin position="123"/>
        <end position="276"/>
    </location>
</feature>
<name>A0A1B9GU72_9TREE</name>
<dbReference type="Pfam" id="PF00650">
    <property type="entry name" value="CRAL_TRIO"/>
    <property type="match status" value="1"/>
</dbReference>
<organism evidence="3 4">
    <name type="scientific">Kwoniella heveanensis BCC8398</name>
    <dbReference type="NCBI Taxonomy" id="1296120"/>
    <lineage>
        <taxon>Eukaryota</taxon>
        <taxon>Fungi</taxon>
        <taxon>Dikarya</taxon>
        <taxon>Basidiomycota</taxon>
        <taxon>Agaricomycotina</taxon>
        <taxon>Tremellomycetes</taxon>
        <taxon>Tremellales</taxon>
        <taxon>Cryptococcaceae</taxon>
        <taxon>Kwoniella</taxon>
    </lineage>
</organism>
<dbReference type="FunFam" id="3.40.525.10:FF:000020">
    <property type="entry name" value="Chromosome 15, whole genome shotgun sequence"/>
    <property type="match status" value="1"/>
</dbReference>
<dbReference type="CDD" id="cd00170">
    <property type="entry name" value="SEC14"/>
    <property type="match status" value="1"/>
</dbReference>
<accession>A0A1B9GU72</accession>
<feature type="compositionally biased region" description="Low complexity" evidence="1">
    <location>
        <begin position="1"/>
        <end position="21"/>
    </location>
</feature>